<sequence>MAASPMTADFLDRLLAVEDAWSMLDAVEGSEDKVRQIERAVTAGGHATQVLIRAGEMLAGLGEAERARETLQKGVALDGPTAPLQAALARQLRTMGDLDGAALWLRGTMLRARPDARLLTTLASIELEAGRAGCAEALLAAAVRFRTNDAAGLAIDGRQLWALGRPDLAMTPFVLAYARGYRDEAYLADFGRLLALDGMPVIDEALQLQAGAQAAHYKLSAVYFADPRTVRLAQERETSRQWVFTDDMVAFLRAAIARGEPFSWIRLGESEARFLLCHRPEMRGPLTDGEIEFVGRYIWRNWHGADIRRADPARLEGLAKQLEEAIVDADLLGVPSSPRFANEPEHTGSLAALDRHMERLAPRGRYCEFFDSLILNERVPFYADILEGIDFIGSVGPHAGLAELLARQLGIPNSASYVIPGESRLGRPQDAADRGTHFPEVFDRLMKEIRVPHRGAVFLVAGGMLGKLYCDRIKQLGGIAFDIGAVVDAWMGYNTRGVVLDRSMGHRLVP</sequence>
<dbReference type="Gene3D" id="1.25.40.10">
    <property type="entry name" value="Tetratricopeptide repeat domain"/>
    <property type="match status" value="1"/>
</dbReference>
<organism evidence="1 2">
    <name type="scientific">Rhizorhabdus dicambivorans</name>
    <dbReference type="NCBI Taxonomy" id="1850238"/>
    <lineage>
        <taxon>Bacteria</taxon>
        <taxon>Pseudomonadati</taxon>
        <taxon>Pseudomonadota</taxon>
        <taxon>Alphaproteobacteria</taxon>
        <taxon>Sphingomonadales</taxon>
        <taxon>Sphingomonadaceae</taxon>
        <taxon>Rhizorhabdus</taxon>
    </lineage>
</organism>
<dbReference type="AlphaFoldDB" id="A0A2A4FZU7"/>
<reference evidence="1 2" key="1">
    <citation type="submission" date="2017-09" db="EMBL/GenBank/DDBJ databases">
        <title>The Catabolism of 3,6-Dichlorosalicylic acid is Initiated by the Cytochrome P450 Monooxygenase DsmABC in Rhizorhabdus dicambivorans Ndbn-20.</title>
        <authorList>
            <person name="Na L."/>
        </authorList>
    </citation>
    <scope>NUCLEOTIDE SEQUENCE [LARGE SCALE GENOMIC DNA]</scope>
    <source>
        <strain evidence="1 2">Ndbn-20m</strain>
    </source>
</reference>
<protein>
    <submittedName>
        <fullName evidence="1">Uncharacterized protein</fullName>
    </submittedName>
</protein>
<dbReference type="EMBL" id="NWUF01000004">
    <property type="protein sequence ID" value="PCE43275.1"/>
    <property type="molecule type" value="Genomic_DNA"/>
</dbReference>
<accession>A0A2A4FZU7</accession>
<keyword evidence="2" id="KW-1185">Reference proteome</keyword>
<dbReference type="RefSeq" id="WP_066969072.1">
    <property type="nucleotide sequence ID" value="NZ_CP023449.1"/>
</dbReference>
<dbReference type="SUPFAM" id="SSF48452">
    <property type="entry name" value="TPR-like"/>
    <property type="match status" value="1"/>
</dbReference>
<proteinExistence type="predicted"/>
<name>A0A2A4FZU7_9SPHN</name>
<gene>
    <name evidence="1" type="ORF">COO09_05740</name>
</gene>
<dbReference type="Proteomes" id="UP000218934">
    <property type="component" value="Unassembled WGS sequence"/>
</dbReference>
<dbReference type="InterPro" id="IPR011990">
    <property type="entry name" value="TPR-like_helical_dom_sf"/>
</dbReference>
<evidence type="ECO:0000313" key="1">
    <source>
        <dbReference type="EMBL" id="PCE43275.1"/>
    </source>
</evidence>
<evidence type="ECO:0000313" key="2">
    <source>
        <dbReference type="Proteomes" id="UP000218934"/>
    </source>
</evidence>
<comment type="caution">
    <text evidence="1">The sequence shown here is derived from an EMBL/GenBank/DDBJ whole genome shotgun (WGS) entry which is preliminary data.</text>
</comment>
<dbReference type="KEGG" id="rdi:CMV14_00705"/>